<reference evidence="3" key="1">
    <citation type="submission" date="2022-01" db="EMBL/GenBank/DDBJ databases">
        <title>Comparative genomics reveals a dynamic genome evolution in the ectomycorrhizal milk-cap (Lactarius) mushrooms.</title>
        <authorList>
            <consortium name="DOE Joint Genome Institute"/>
            <person name="Lebreton A."/>
            <person name="Tang N."/>
            <person name="Kuo A."/>
            <person name="LaButti K."/>
            <person name="Drula E."/>
            <person name="Barry K."/>
            <person name="Clum A."/>
            <person name="Lipzen A."/>
            <person name="Mousain D."/>
            <person name="Ng V."/>
            <person name="Wang R."/>
            <person name="Wang X."/>
            <person name="Dai Y."/>
            <person name="Henrissat B."/>
            <person name="Grigoriev I.V."/>
            <person name="Guerin-Laguette A."/>
            <person name="Yu F."/>
            <person name="Martin F.M."/>
        </authorList>
    </citation>
    <scope>NUCLEOTIDE SEQUENCE</scope>
    <source>
        <strain evidence="3">QP</strain>
    </source>
</reference>
<feature type="region of interest" description="Disordered" evidence="2">
    <location>
        <begin position="312"/>
        <end position="334"/>
    </location>
</feature>
<accession>A0AAD4L6W9</accession>
<evidence type="ECO:0000256" key="1">
    <source>
        <dbReference type="ARBA" id="ARBA00023270"/>
    </source>
</evidence>
<dbReference type="SUPFAM" id="SSF51569">
    <property type="entry name" value="Aldolase"/>
    <property type="match status" value="1"/>
</dbReference>
<dbReference type="InterPro" id="IPR001585">
    <property type="entry name" value="TAL/FSA"/>
</dbReference>
<dbReference type="EMBL" id="JAKELL010000132">
    <property type="protein sequence ID" value="KAH8980683.1"/>
    <property type="molecule type" value="Genomic_DNA"/>
</dbReference>
<dbReference type="Gene3D" id="3.20.20.70">
    <property type="entry name" value="Aldolase class I"/>
    <property type="match status" value="1"/>
</dbReference>
<feature type="compositionally biased region" description="Acidic residues" evidence="2">
    <location>
        <begin position="325"/>
        <end position="334"/>
    </location>
</feature>
<evidence type="ECO:0000313" key="4">
    <source>
        <dbReference type="Proteomes" id="UP001201163"/>
    </source>
</evidence>
<dbReference type="AlphaFoldDB" id="A0AAD4L6W9"/>
<dbReference type="GO" id="GO:0005975">
    <property type="term" value="P:carbohydrate metabolic process"/>
    <property type="evidence" value="ECO:0007669"/>
    <property type="project" value="InterPro"/>
</dbReference>
<evidence type="ECO:0000313" key="3">
    <source>
        <dbReference type="EMBL" id="KAH8980683.1"/>
    </source>
</evidence>
<dbReference type="PANTHER" id="PTHR10683">
    <property type="entry name" value="TRANSALDOLASE"/>
    <property type="match status" value="1"/>
</dbReference>
<proteinExistence type="predicted"/>
<protein>
    <recommendedName>
        <fullName evidence="5">Transaldolase</fullName>
    </recommendedName>
</protein>
<feature type="region of interest" description="Disordered" evidence="2">
    <location>
        <begin position="279"/>
        <end position="299"/>
    </location>
</feature>
<comment type="caution">
    <text evidence="3">The sequence shown here is derived from an EMBL/GenBank/DDBJ whole genome shotgun (WGS) entry which is preliminary data.</text>
</comment>
<gene>
    <name evidence="3" type="ORF">EDB92DRAFT_264895</name>
</gene>
<name>A0AAD4L6W9_9AGAM</name>
<keyword evidence="4" id="KW-1185">Reference proteome</keyword>
<organism evidence="3 4">
    <name type="scientific">Lactarius akahatsu</name>
    <dbReference type="NCBI Taxonomy" id="416441"/>
    <lineage>
        <taxon>Eukaryota</taxon>
        <taxon>Fungi</taxon>
        <taxon>Dikarya</taxon>
        <taxon>Basidiomycota</taxon>
        <taxon>Agaricomycotina</taxon>
        <taxon>Agaricomycetes</taxon>
        <taxon>Russulales</taxon>
        <taxon>Russulaceae</taxon>
        <taxon>Lactarius</taxon>
    </lineage>
</organism>
<keyword evidence="1" id="KW-0704">Schiff base</keyword>
<dbReference type="Proteomes" id="UP001201163">
    <property type="component" value="Unassembled WGS sequence"/>
</dbReference>
<evidence type="ECO:0008006" key="5">
    <source>
        <dbReference type="Google" id="ProtNLM"/>
    </source>
</evidence>
<sequence length="334" mass="36045">MLLAKVRSLIARFERLGRDRDTIMVAIPATEAGIAAAASLQCEDGININLTSVSGVMHAAACAQAGAAAVTMSIAAIRDWHRDRGRVNRGVTCLEENTGADSDDAIGDAQTIAAYFQQHGISSTQLLACKIGHVDDACSLAALGALSFDADQARAAEWYDGYLHVPRTMPYSATRRAASFSSPLPLDPDERGRARRAQRTLECMDAEALSAYSAVVYAALGSDRAAMTMIADIAKREIDWQLALLRPMYTVVLHPVPRQSAVDKVAQPWPRDLKRKRTCRAPEAPRVPDVHSPRKRSKLASGEYCCIVPDRSEAANPAGSRNEEADVGDGEWGD</sequence>
<evidence type="ECO:0000256" key="2">
    <source>
        <dbReference type="SAM" id="MobiDB-lite"/>
    </source>
</evidence>
<dbReference type="Pfam" id="PF00923">
    <property type="entry name" value="TAL_FSA"/>
    <property type="match status" value="1"/>
</dbReference>
<dbReference type="InterPro" id="IPR013785">
    <property type="entry name" value="Aldolase_TIM"/>
</dbReference>